<feature type="domain" description="FAD-binding" evidence="4">
    <location>
        <begin position="4"/>
        <end position="352"/>
    </location>
</feature>
<dbReference type="InterPro" id="IPR050641">
    <property type="entry name" value="RIFMO-like"/>
</dbReference>
<dbReference type="RefSeq" id="WP_067281941.1">
    <property type="nucleotide sequence ID" value="NZ_LOHS01000102.1"/>
</dbReference>
<keyword evidence="2" id="KW-0285">Flavoprotein</keyword>
<dbReference type="EC" id="1.14.13.20" evidence="5"/>
<dbReference type="PANTHER" id="PTHR43004:SF19">
    <property type="entry name" value="BINDING MONOOXYGENASE, PUTATIVE (JCVI)-RELATED"/>
    <property type="match status" value="1"/>
</dbReference>
<reference evidence="5 6" key="1">
    <citation type="submission" date="2015-12" db="EMBL/GenBank/DDBJ databases">
        <title>Genome sequence of Streptomyces sp. G25.</title>
        <authorList>
            <person name="Poehlein A."/>
            <person name="Roettig A."/>
            <person name="Hiessl S."/>
            <person name="Hauschild P."/>
            <person name="Schauer J."/>
            <person name="Madkour M.H."/>
            <person name="Al-Ansari A.M."/>
            <person name="Almakishah N.H."/>
            <person name="Steinbuechel A."/>
            <person name="Daniel R."/>
        </authorList>
    </citation>
    <scope>NUCLEOTIDE SEQUENCE [LARGE SCALE GENOMIC DNA]</scope>
    <source>
        <strain evidence="6">G25(2015)</strain>
    </source>
</reference>
<dbReference type="PATRIC" id="fig|1716141.3.peg.5162"/>
<evidence type="ECO:0000313" key="6">
    <source>
        <dbReference type="Proteomes" id="UP000077381"/>
    </source>
</evidence>
<dbReference type="Proteomes" id="UP000077381">
    <property type="component" value="Unassembled WGS sequence"/>
</dbReference>
<dbReference type="Gene3D" id="3.30.9.10">
    <property type="entry name" value="D-Amino Acid Oxidase, subunit A, domain 2"/>
    <property type="match status" value="1"/>
</dbReference>
<evidence type="ECO:0000256" key="1">
    <source>
        <dbReference type="ARBA" id="ARBA00001974"/>
    </source>
</evidence>
<dbReference type="InterPro" id="IPR036188">
    <property type="entry name" value="FAD/NAD-bd_sf"/>
</dbReference>
<dbReference type="PANTHER" id="PTHR43004">
    <property type="entry name" value="TRK SYSTEM POTASSIUM UPTAKE PROTEIN"/>
    <property type="match status" value="1"/>
</dbReference>
<dbReference type="Pfam" id="PF01494">
    <property type="entry name" value="FAD_binding_3"/>
    <property type="match status" value="1"/>
</dbReference>
<dbReference type="STRING" id="1716141.STSP_49180"/>
<gene>
    <name evidence="5" type="primary">tfdB_2</name>
    <name evidence="5" type="ORF">STSP_49180</name>
</gene>
<dbReference type="PRINTS" id="PR00420">
    <property type="entry name" value="RNGMNOXGNASE"/>
</dbReference>
<keyword evidence="6" id="KW-1185">Reference proteome</keyword>
<dbReference type="AlphaFoldDB" id="A0A177HMA2"/>
<dbReference type="Gene3D" id="3.50.50.60">
    <property type="entry name" value="FAD/NAD(P)-binding domain"/>
    <property type="match status" value="1"/>
</dbReference>
<evidence type="ECO:0000256" key="2">
    <source>
        <dbReference type="ARBA" id="ARBA00022630"/>
    </source>
</evidence>
<keyword evidence="5" id="KW-0560">Oxidoreductase</keyword>
<evidence type="ECO:0000256" key="3">
    <source>
        <dbReference type="ARBA" id="ARBA00022827"/>
    </source>
</evidence>
<evidence type="ECO:0000313" key="5">
    <source>
        <dbReference type="EMBL" id="OAH11749.1"/>
    </source>
</evidence>
<name>A0A177HMA2_9ACTN</name>
<proteinExistence type="predicted"/>
<dbReference type="EMBL" id="LOHS01000102">
    <property type="protein sequence ID" value="OAH11749.1"/>
    <property type="molecule type" value="Genomic_DNA"/>
</dbReference>
<dbReference type="GO" id="GO:0071949">
    <property type="term" value="F:FAD binding"/>
    <property type="evidence" value="ECO:0007669"/>
    <property type="project" value="InterPro"/>
</dbReference>
<comment type="caution">
    <text evidence="5">The sequence shown here is derived from an EMBL/GenBank/DDBJ whole genome shotgun (WGS) entry which is preliminary data.</text>
</comment>
<dbReference type="InterPro" id="IPR002938">
    <property type="entry name" value="FAD-bd"/>
</dbReference>
<organism evidence="5 6">
    <name type="scientific">Streptomyces jeddahensis</name>
    <dbReference type="NCBI Taxonomy" id="1716141"/>
    <lineage>
        <taxon>Bacteria</taxon>
        <taxon>Bacillati</taxon>
        <taxon>Actinomycetota</taxon>
        <taxon>Actinomycetes</taxon>
        <taxon>Kitasatosporales</taxon>
        <taxon>Streptomycetaceae</taxon>
        <taxon>Streptomyces</taxon>
    </lineage>
</organism>
<dbReference type="SUPFAM" id="SSF51905">
    <property type="entry name" value="FAD/NAD(P)-binding domain"/>
    <property type="match status" value="1"/>
</dbReference>
<keyword evidence="5" id="KW-0503">Monooxygenase</keyword>
<keyword evidence="3" id="KW-0274">FAD</keyword>
<accession>A0A177HMA2</accession>
<dbReference type="Gene3D" id="3.40.30.120">
    <property type="match status" value="1"/>
</dbReference>
<sequence>MKRTELLVIGGGPVGLSAALLAARYGVACTLVEQFPTPYNHPKARGVRNRAMELFRSWGLEQEIRAMAPPDPAYGFIYCNSLSGEEYGRTPAGPEETALSPTGSCRVPQDDLERLLRARVSATPGIDARFGLRLEQLAQAPSQVTATVVDQDSGRADTIVADYVIAADGAASATRAALGVQMTGQMLGYWQSAYWHGDISHLVQERSAIQFLTADPSGGFVTVAPVDGKKRWLTFRMPGPDSNHPGILSEEQAKALIHTAVGVACEADVVSAATYTVEAKVADRYRVGRVFLAGDAAHVFPPTGGFGLNTGVQDVHNLVWKLSLVRAGAAGDALLNSYETERRPIAVSNAQWSTTNAARFREVWDRMTAGKPAGDVMARQRAHVAAIERDLAFRYTQGALDAGSGEPSTDPFVAAVGRRAPHLWLSDAQGRRTSTLDLFDGRLTLLHGPNGQGWAKAAHAAGSAYGVSLHTVCLPEGDLHCDAADFDRLYGLAEADAMLIRPDGHVSFIGSASEGRDVEEQMLEAVRLTLCGARE</sequence>
<protein>
    <submittedName>
        <fullName evidence="5">2,4-dichlorophenol 6-monooxygenase</fullName>
        <ecNumber evidence="5">1.14.13.20</ecNumber>
    </submittedName>
</protein>
<dbReference type="GO" id="GO:0018666">
    <property type="term" value="F:2,4-dichlorophenol 6-monooxygenase activity"/>
    <property type="evidence" value="ECO:0007669"/>
    <property type="project" value="UniProtKB-EC"/>
</dbReference>
<dbReference type="OrthoDB" id="8670884at2"/>
<dbReference type="Pfam" id="PF21274">
    <property type="entry name" value="Rng_hyd_C"/>
    <property type="match status" value="1"/>
</dbReference>
<comment type="cofactor">
    <cofactor evidence="1">
        <name>FAD</name>
        <dbReference type="ChEBI" id="CHEBI:57692"/>
    </cofactor>
</comment>
<evidence type="ECO:0000259" key="4">
    <source>
        <dbReference type="Pfam" id="PF01494"/>
    </source>
</evidence>